<organism evidence="1 2">
    <name type="scientific">Entomortierella parvispora</name>
    <dbReference type="NCBI Taxonomy" id="205924"/>
    <lineage>
        <taxon>Eukaryota</taxon>
        <taxon>Fungi</taxon>
        <taxon>Fungi incertae sedis</taxon>
        <taxon>Mucoromycota</taxon>
        <taxon>Mortierellomycotina</taxon>
        <taxon>Mortierellomycetes</taxon>
        <taxon>Mortierellales</taxon>
        <taxon>Mortierellaceae</taxon>
        <taxon>Entomortierella</taxon>
    </lineage>
</organism>
<protein>
    <submittedName>
        <fullName evidence="1">Uncharacterized protein</fullName>
    </submittedName>
</protein>
<dbReference type="AlphaFoldDB" id="A0A9P3HAT0"/>
<comment type="caution">
    <text evidence="1">The sequence shown here is derived from an EMBL/GenBank/DDBJ whole genome shotgun (WGS) entry which is preliminary data.</text>
</comment>
<name>A0A9P3HAT0_9FUNG</name>
<dbReference type="EMBL" id="BQFW01000008">
    <property type="protein sequence ID" value="GJJ73334.1"/>
    <property type="molecule type" value="Genomic_DNA"/>
</dbReference>
<proteinExistence type="predicted"/>
<accession>A0A9P3HAT0</accession>
<dbReference type="Proteomes" id="UP000827284">
    <property type="component" value="Unassembled WGS sequence"/>
</dbReference>
<reference evidence="1" key="2">
    <citation type="journal article" date="2022" name="Microbiol. Resour. Announc.">
        <title>Whole-Genome Sequence of Entomortierella parvispora E1425, a Mucoromycotan Fungus Associated with Burkholderiaceae-Related Endosymbiotic Bacteria.</title>
        <authorList>
            <person name="Herlambang A."/>
            <person name="Guo Y."/>
            <person name="Takashima Y."/>
            <person name="Narisawa K."/>
            <person name="Ohta H."/>
            <person name="Nishizawa T."/>
        </authorList>
    </citation>
    <scope>NUCLEOTIDE SEQUENCE</scope>
    <source>
        <strain evidence="1">E1425</strain>
    </source>
</reference>
<sequence length="191" mass="20948">MRRYKYRPPAHFVIFSTSQQTASQSAALSYLTSSLHFHQIKLTKSLTMVKLGFPLALALSLVMGASAQMKTITLTTSLTSAGSIMDVWRCWAIVEGCNGKKVSVGCSNTGSQIVGGVKESCSSQTAHHSDGFDFKIEECNSRKGVRLSINGYPLGDKYLDFGGMECTNPTLNTFRMECTSRNDYHLTTTCF</sequence>
<evidence type="ECO:0000313" key="1">
    <source>
        <dbReference type="EMBL" id="GJJ73334.1"/>
    </source>
</evidence>
<evidence type="ECO:0000313" key="2">
    <source>
        <dbReference type="Proteomes" id="UP000827284"/>
    </source>
</evidence>
<keyword evidence="2" id="KW-1185">Reference proteome</keyword>
<gene>
    <name evidence="1" type="ORF">EMPS_05692</name>
</gene>
<reference evidence="1" key="1">
    <citation type="submission" date="2021-11" db="EMBL/GenBank/DDBJ databases">
        <authorList>
            <person name="Herlambang A."/>
            <person name="Guo Y."/>
            <person name="Takashima Y."/>
            <person name="Nishizawa T."/>
        </authorList>
    </citation>
    <scope>NUCLEOTIDE SEQUENCE</scope>
    <source>
        <strain evidence="1">E1425</strain>
    </source>
</reference>